<dbReference type="InterPro" id="IPR038416">
    <property type="entry name" value="Ribosom_S30AE_C_sf"/>
</dbReference>
<dbReference type="SUPFAM" id="SSF69754">
    <property type="entry name" value="Ribosome binding protein Y (YfiA homologue)"/>
    <property type="match status" value="1"/>
</dbReference>
<evidence type="ECO:0000256" key="2">
    <source>
        <dbReference type="HAMAP-Rule" id="MF_00839"/>
    </source>
</evidence>
<organism evidence="4 5">
    <name type="scientific">Candidatus Limousia pullorum</name>
    <dbReference type="NCBI Taxonomy" id="2840860"/>
    <lineage>
        <taxon>Bacteria</taxon>
        <taxon>Bacillati</taxon>
        <taxon>Bacillota</taxon>
        <taxon>Clostridia</taxon>
        <taxon>Eubacteriales</taxon>
        <taxon>Oscillospiraceae</taxon>
        <taxon>Oscillospiraceae incertae sedis</taxon>
        <taxon>Candidatus Limousia</taxon>
    </lineage>
</organism>
<protein>
    <recommendedName>
        <fullName evidence="2">Ribosome hibernation promoting factor</fullName>
        <shortName evidence="2">HPF</shortName>
    </recommendedName>
</protein>
<dbReference type="Proteomes" id="UP000824118">
    <property type="component" value="Unassembled WGS sequence"/>
</dbReference>
<dbReference type="InterPro" id="IPR050574">
    <property type="entry name" value="HPF/YfiA_ribosome-assoc"/>
</dbReference>
<dbReference type="GO" id="GO:0043024">
    <property type="term" value="F:ribosomal small subunit binding"/>
    <property type="evidence" value="ECO:0007669"/>
    <property type="project" value="TreeGrafter"/>
</dbReference>
<evidence type="ECO:0000256" key="1">
    <source>
        <dbReference type="ARBA" id="ARBA00022845"/>
    </source>
</evidence>
<comment type="subcellular location">
    <subcellularLocation>
        <location evidence="2">Cytoplasm</location>
    </subcellularLocation>
</comment>
<comment type="subunit">
    <text evidence="2">Interacts with 100S ribosomes.</text>
</comment>
<comment type="caution">
    <text evidence="4">The sequence shown here is derived from an EMBL/GenBank/DDBJ whole genome shotgun (WGS) entry which is preliminary data.</text>
</comment>
<dbReference type="InterPro" id="IPR036567">
    <property type="entry name" value="RHF-like"/>
</dbReference>
<comment type="similarity">
    <text evidence="2">Belongs to the HPF/YfiA ribosome-associated protein family. Long HPF subfamily.</text>
</comment>
<dbReference type="InterPro" id="IPR003489">
    <property type="entry name" value="RHF/RaiA"/>
</dbReference>
<reference evidence="4" key="2">
    <citation type="journal article" date="2021" name="PeerJ">
        <title>Extensive microbial diversity within the chicken gut microbiome revealed by metagenomics and culture.</title>
        <authorList>
            <person name="Gilroy R."/>
            <person name="Ravi A."/>
            <person name="Getino M."/>
            <person name="Pursley I."/>
            <person name="Horton D.L."/>
            <person name="Alikhan N.F."/>
            <person name="Baker D."/>
            <person name="Gharbi K."/>
            <person name="Hall N."/>
            <person name="Watson M."/>
            <person name="Adriaenssens E.M."/>
            <person name="Foster-Nyarko E."/>
            <person name="Jarju S."/>
            <person name="Secka A."/>
            <person name="Antonio M."/>
            <person name="Oren A."/>
            <person name="Chaudhuri R.R."/>
            <person name="La Ragione R."/>
            <person name="Hildebrand F."/>
            <person name="Pallen M.J."/>
        </authorList>
    </citation>
    <scope>NUCLEOTIDE SEQUENCE</scope>
    <source>
        <strain evidence="4">ChiGjej1B1-1684</strain>
    </source>
</reference>
<proteinExistence type="inferred from homology"/>
<accession>A0A9D1LYU4</accession>
<reference evidence="4" key="1">
    <citation type="submission" date="2020-10" db="EMBL/GenBank/DDBJ databases">
        <authorList>
            <person name="Gilroy R."/>
        </authorList>
    </citation>
    <scope>NUCLEOTIDE SEQUENCE</scope>
    <source>
        <strain evidence="4">ChiGjej1B1-1684</strain>
    </source>
</reference>
<keyword evidence="2" id="KW-0963">Cytoplasm</keyword>
<evidence type="ECO:0000259" key="3">
    <source>
        <dbReference type="Pfam" id="PF16321"/>
    </source>
</evidence>
<dbReference type="Gene3D" id="3.30.160.100">
    <property type="entry name" value="Ribosome hibernation promotion factor-like"/>
    <property type="match status" value="1"/>
</dbReference>
<name>A0A9D1LYU4_9FIRM</name>
<dbReference type="GO" id="GO:0045900">
    <property type="term" value="P:negative regulation of translational elongation"/>
    <property type="evidence" value="ECO:0007669"/>
    <property type="project" value="TreeGrafter"/>
</dbReference>
<dbReference type="PANTHER" id="PTHR33231:SF1">
    <property type="entry name" value="30S RIBOSOMAL PROTEIN"/>
    <property type="match status" value="1"/>
</dbReference>
<evidence type="ECO:0000313" key="4">
    <source>
        <dbReference type="EMBL" id="HIU50725.1"/>
    </source>
</evidence>
<dbReference type="NCBIfam" id="TIGR00741">
    <property type="entry name" value="yfiA"/>
    <property type="match status" value="1"/>
</dbReference>
<dbReference type="AlphaFoldDB" id="A0A9D1LYU4"/>
<comment type="function">
    <text evidence="2">Required for dimerization of active 70S ribosomes into 100S ribosomes in stationary phase; 100S ribosomes are translationally inactive and sometimes present during exponential growth.</text>
</comment>
<dbReference type="PANTHER" id="PTHR33231">
    <property type="entry name" value="30S RIBOSOMAL PROTEIN"/>
    <property type="match status" value="1"/>
</dbReference>
<dbReference type="Pfam" id="PF16321">
    <property type="entry name" value="Ribosom_S30AE_C"/>
    <property type="match status" value="1"/>
</dbReference>
<gene>
    <name evidence="4" type="primary">raiA</name>
    <name evidence="2" type="synonym">hpf</name>
    <name evidence="4" type="ORF">IAD22_06910</name>
</gene>
<sequence length="179" mass="20736">MKITYTARKVTLRDNFKERVEKKLSKFQKIFSEDAEASVVVTVEKNRQTVEITIRDNGMIYRVENSQAEMNNALDTVTDMLSRQLRKNKTKLSRRLREGSIDDLVVGDTAEPEDVEDDYHLVRRKMVPVKPITVDEAILQMNMIGHKFYMFVNADTNEANVVYQREDGAYGLLEPTIEE</sequence>
<dbReference type="InterPro" id="IPR032528">
    <property type="entry name" value="Ribosom_S30AE_C"/>
</dbReference>
<dbReference type="CDD" id="cd00552">
    <property type="entry name" value="RaiA"/>
    <property type="match status" value="1"/>
</dbReference>
<dbReference type="GO" id="GO:0022627">
    <property type="term" value="C:cytosolic small ribosomal subunit"/>
    <property type="evidence" value="ECO:0007669"/>
    <property type="project" value="TreeGrafter"/>
</dbReference>
<dbReference type="InterPro" id="IPR034694">
    <property type="entry name" value="HPF_long/plastid"/>
</dbReference>
<dbReference type="HAMAP" id="MF_00839">
    <property type="entry name" value="HPF"/>
    <property type="match status" value="1"/>
</dbReference>
<evidence type="ECO:0000313" key="5">
    <source>
        <dbReference type="Proteomes" id="UP000824118"/>
    </source>
</evidence>
<keyword evidence="1 2" id="KW-0810">Translation regulation</keyword>
<feature type="domain" description="Sigma 54 modulation/S30EA ribosomal protein C-terminal" evidence="3">
    <location>
        <begin position="119"/>
        <end position="172"/>
    </location>
</feature>
<dbReference type="EMBL" id="DVNG01000104">
    <property type="protein sequence ID" value="HIU50725.1"/>
    <property type="molecule type" value="Genomic_DNA"/>
</dbReference>
<dbReference type="Pfam" id="PF02482">
    <property type="entry name" value="Ribosomal_S30AE"/>
    <property type="match status" value="1"/>
</dbReference>
<dbReference type="Gene3D" id="3.30.505.50">
    <property type="entry name" value="Sigma 54 modulation/S30EA ribosomal protein, C-terminal domain"/>
    <property type="match status" value="1"/>
</dbReference>